<proteinExistence type="predicted"/>
<keyword evidence="2" id="KW-1185">Reference proteome</keyword>
<name>A0A7I8JZW8_SPIIN</name>
<sequence length="21" mass="2402">MYFVRSCCTRLCAMSMADLLS</sequence>
<reference evidence="1" key="1">
    <citation type="submission" date="2020-02" db="EMBL/GenBank/DDBJ databases">
        <authorList>
            <person name="Scholz U."/>
            <person name="Mascher M."/>
            <person name="Fiebig A."/>
        </authorList>
    </citation>
    <scope>NUCLEOTIDE SEQUENCE</scope>
</reference>
<accession>A0A7I8JZW8</accession>
<evidence type="ECO:0000313" key="1">
    <source>
        <dbReference type="EMBL" id="CAA7389422.1"/>
    </source>
</evidence>
<protein>
    <submittedName>
        <fullName evidence="1">Uncharacterized protein</fullName>
    </submittedName>
</protein>
<dbReference type="Proteomes" id="UP000663760">
    <property type="component" value="Chromosome 1"/>
</dbReference>
<dbReference type="AlphaFoldDB" id="A0A7I8JZW8"/>
<organism evidence="1 2">
    <name type="scientific">Spirodela intermedia</name>
    <name type="common">Intermediate duckweed</name>
    <dbReference type="NCBI Taxonomy" id="51605"/>
    <lineage>
        <taxon>Eukaryota</taxon>
        <taxon>Viridiplantae</taxon>
        <taxon>Streptophyta</taxon>
        <taxon>Embryophyta</taxon>
        <taxon>Tracheophyta</taxon>
        <taxon>Spermatophyta</taxon>
        <taxon>Magnoliopsida</taxon>
        <taxon>Liliopsida</taxon>
        <taxon>Araceae</taxon>
        <taxon>Lemnoideae</taxon>
        <taxon>Spirodela</taxon>
    </lineage>
</organism>
<dbReference type="EMBL" id="LR746264">
    <property type="protein sequence ID" value="CAA7389422.1"/>
    <property type="molecule type" value="Genomic_DNA"/>
</dbReference>
<evidence type="ECO:0000313" key="2">
    <source>
        <dbReference type="Proteomes" id="UP000663760"/>
    </source>
</evidence>
<gene>
    <name evidence="1" type="ORF">SI8410_01001470</name>
</gene>